<dbReference type="Proteomes" id="UP000029781">
    <property type="component" value="Segment"/>
</dbReference>
<dbReference type="RefSeq" id="YP_003970004.1">
    <property type="nucleotide sequence ID" value="NC_014637.1"/>
</dbReference>
<accession>E3T5E2</accession>
<sequence>MLKPEQKHTNPCDWGYYKDNTNIKLFTKDDCSLLDGKWYNDECLKKRRWNF</sequence>
<evidence type="ECO:0000313" key="2">
    <source>
        <dbReference type="Proteomes" id="UP000029781"/>
    </source>
</evidence>
<dbReference type="KEGG" id="vg:9887774"/>
<gene>
    <name evidence="1" type="ORF">crov371</name>
</gene>
<keyword evidence="2" id="KW-1185">Reference proteome</keyword>
<reference evidence="1 2" key="1">
    <citation type="journal article" date="2010" name="Proc. Natl. Acad. Sci. U.S.A.">
        <title>Giant virus with a remarkable complement of genes infects marine zooplankton.</title>
        <authorList>
            <person name="Fischer M.G."/>
            <person name="Allen M.J."/>
            <person name="Wilson W.H."/>
            <person name="Suttle C.A."/>
        </authorList>
    </citation>
    <scope>NUCLEOTIDE SEQUENCE [LARGE SCALE GENOMIC DNA]</scope>
    <source>
        <strain evidence="1 2">BV-PW1</strain>
    </source>
</reference>
<proteinExistence type="predicted"/>
<dbReference type="EMBL" id="GU244497">
    <property type="protein sequence ID" value="ADO67405.1"/>
    <property type="molecule type" value="Genomic_DNA"/>
</dbReference>
<dbReference type="GeneID" id="9887774"/>
<organismHost>
    <name type="scientific">Cafeteria roenbergensis</name>
    <name type="common">Marine flagellate</name>
    <dbReference type="NCBI Taxonomy" id="33653"/>
</organismHost>
<organism evidence="1 2">
    <name type="scientific">Cafeteria roenbergensis virus (strain BV-PW1)</name>
    <name type="common">CroV</name>
    <dbReference type="NCBI Taxonomy" id="693272"/>
    <lineage>
        <taxon>Viruses</taxon>
        <taxon>Varidnaviria</taxon>
        <taxon>Bamfordvirae</taxon>
        <taxon>Nucleocytoviricota</taxon>
        <taxon>Megaviricetes</taxon>
        <taxon>Imitervirales</taxon>
        <taxon>Mimiviridae</taxon>
        <taxon>Aliimimivirinae</taxon>
        <taxon>Rheavirus</taxon>
        <taxon>Rheavirus sinusmexicani</taxon>
    </lineage>
</organism>
<evidence type="ECO:0000313" key="1">
    <source>
        <dbReference type="EMBL" id="ADO67405.1"/>
    </source>
</evidence>
<name>E3T5E2_CROVB</name>
<protein>
    <submittedName>
        <fullName evidence="1">Uncharacterized protein</fullName>
    </submittedName>
</protein>